<dbReference type="AlphaFoldDB" id="A0A4Y3KIB8"/>
<evidence type="ECO:0000313" key="3">
    <source>
        <dbReference type="EMBL" id="GEA82738.1"/>
    </source>
</evidence>
<dbReference type="NCBIfam" id="TIGR01552">
    <property type="entry name" value="phd_fam"/>
    <property type="match status" value="1"/>
</dbReference>
<gene>
    <name evidence="3" type="ORF">CUD01_31820</name>
</gene>
<dbReference type="Proteomes" id="UP000315842">
    <property type="component" value="Unassembled WGS sequence"/>
</dbReference>
<evidence type="ECO:0000256" key="1">
    <source>
        <dbReference type="ARBA" id="ARBA00009981"/>
    </source>
</evidence>
<accession>A0A4Y3KIB8</accession>
<evidence type="ECO:0000313" key="4">
    <source>
        <dbReference type="Proteomes" id="UP000315842"/>
    </source>
</evidence>
<dbReference type="Gene3D" id="3.40.1620.10">
    <property type="entry name" value="YefM-like domain"/>
    <property type="match status" value="1"/>
</dbReference>
<dbReference type="InterPro" id="IPR006442">
    <property type="entry name" value="Antitoxin_Phd/YefM"/>
</dbReference>
<comment type="caution">
    <text evidence="3">The sequence shown here is derived from an EMBL/GenBank/DDBJ whole genome shotgun (WGS) entry which is preliminary data.</text>
</comment>
<dbReference type="InterPro" id="IPR051416">
    <property type="entry name" value="phD-YefM_TA_antitoxins"/>
</dbReference>
<dbReference type="FunFam" id="3.40.1620.10:FF:000002">
    <property type="entry name" value="Antitoxin"/>
    <property type="match status" value="1"/>
</dbReference>
<keyword evidence="4" id="KW-1185">Reference proteome</keyword>
<dbReference type="PANTHER" id="PTHR35377:SF5">
    <property type="entry name" value="ANTITOXIN VAPB46"/>
    <property type="match status" value="1"/>
</dbReference>
<name>A0A4Y3KIB8_CELUD</name>
<protein>
    <recommendedName>
        <fullName evidence="2">Antitoxin</fullName>
    </recommendedName>
</protein>
<dbReference type="InterPro" id="IPR036165">
    <property type="entry name" value="YefM-like_sf"/>
</dbReference>
<evidence type="ECO:0000256" key="2">
    <source>
        <dbReference type="RuleBase" id="RU362080"/>
    </source>
</evidence>
<dbReference type="GO" id="GO:0097351">
    <property type="term" value="F:toxin sequestering activity"/>
    <property type="evidence" value="ECO:0007669"/>
    <property type="project" value="TreeGrafter"/>
</dbReference>
<sequence>MTTVGVRELRQDASGLLRRVENGEHLVVTVHGRPVAELVPHLETRPAWRPVAELAALFPGVHDPAWDDDLALVDGAAADPFERGSDR</sequence>
<organism evidence="3 4">
    <name type="scientific">Cellulomonas uda</name>
    <dbReference type="NCBI Taxonomy" id="1714"/>
    <lineage>
        <taxon>Bacteria</taxon>
        <taxon>Bacillati</taxon>
        <taxon>Actinomycetota</taxon>
        <taxon>Actinomycetes</taxon>
        <taxon>Micrococcales</taxon>
        <taxon>Cellulomonadaceae</taxon>
        <taxon>Cellulomonas</taxon>
    </lineage>
</organism>
<dbReference type="Pfam" id="PF02604">
    <property type="entry name" value="PhdYeFM_antitox"/>
    <property type="match status" value="1"/>
</dbReference>
<dbReference type="RefSeq" id="WP_141322528.1">
    <property type="nucleotide sequence ID" value="NZ_BJLP01000096.1"/>
</dbReference>
<reference evidence="3 4" key="1">
    <citation type="submission" date="2019-06" db="EMBL/GenBank/DDBJ databases">
        <title>Whole genome shotgun sequence of Cellulomonas uda NBRC 3747.</title>
        <authorList>
            <person name="Hosoyama A."/>
            <person name="Uohara A."/>
            <person name="Ohji S."/>
            <person name="Ichikawa N."/>
        </authorList>
    </citation>
    <scope>NUCLEOTIDE SEQUENCE [LARGE SCALE GENOMIC DNA]</scope>
    <source>
        <strain evidence="3 4">NBRC 3747</strain>
    </source>
</reference>
<comment type="function">
    <text evidence="2">Antitoxin component of a type II toxin-antitoxin (TA) system.</text>
</comment>
<proteinExistence type="inferred from homology"/>
<comment type="similarity">
    <text evidence="1 2">Belongs to the phD/YefM antitoxin family.</text>
</comment>
<dbReference type="PANTHER" id="PTHR35377">
    <property type="entry name" value="ANTITOXIN VAPB49-RELATED-RELATED"/>
    <property type="match status" value="1"/>
</dbReference>
<dbReference type="EMBL" id="BJLP01000096">
    <property type="protein sequence ID" value="GEA82738.1"/>
    <property type="molecule type" value="Genomic_DNA"/>
</dbReference>
<dbReference type="SUPFAM" id="SSF143120">
    <property type="entry name" value="YefM-like"/>
    <property type="match status" value="1"/>
</dbReference>